<dbReference type="PANTHER" id="PTHR37833:SF1">
    <property type="entry name" value="SIGNAL PEPTIDE PROTEIN"/>
    <property type="match status" value="1"/>
</dbReference>
<dbReference type="EMBL" id="LN515532">
    <property type="protein sequence ID" value="CEA15018.1"/>
    <property type="molecule type" value="Genomic_DNA"/>
</dbReference>
<dbReference type="InterPro" id="IPR013783">
    <property type="entry name" value="Ig-like_fold"/>
</dbReference>
<dbReference type="STRING" id="1562970.ING2E5B_0248"/>
<organism evidence="1 2">
    <name type="scientific">Fermentimonas caenicola</name>
    <dbReference type="NCBI Taxonomy" id="1562970"/>
    <lineage>
        <taxon>Bacteria</taxon>
        <taxon>Pseudomonadati</taxon>
        <taxon>Bacteroidota</taxon>
        <taxon>Bacteroidia</taxon>
        <taxon>Bacteroidales</taxon>
        <taxon>Dysgonomonadaceae</taxon>
        <taxon>Fermentimonas</taxon>
    </lineage>
</organism>
<dbReference type="KEGG" id="pbt:ING2E5B_0248"/>
<dbReference type="Pfam" id="PF07610">
    <property type="entry name" value="DUF1573"/>
    <property type="match status" value="1"/>
</dbReference>
<reference evidence="1 2" key="1">
    <citation type="submission" date="2014-08" db="EMBL/GenBank/DDBJ databases">
        <authorList>
            <person name="Wibberg D."/>
        </authorList>
    </citation>
    <scope>NUCLEOTIDE SEQUENCE [LARGE SCALE GENOMIC DNA]</scope>
    <source>
        <strain evidence="2">ING2-E5B</strain>
    </source>
</reference>
<gene>
    <name evidence="1" type="ORF">ING2E5B_0248</name>
</gene>
<dbReference type="Proteomes" id="UP000032417">
    <property type="component" value="Chromosome 1"/>
</dbReference>
<dbReference type="InterPro" id="IPR011467">
    <property type="entry name" value="DUF1573"/>
</dbReference>
<sequence>MCQLEIKIKLSTKYIAMKKVGFILLFSLIMTGLAFAQKPAMEFQKTEHNFGTIKEEIGAVTTQFTFKNTGDAPIIIQRVSSSCGCTTPSYTRQPILPGKEGTISAQYSTVRRPGTFNKTIRVYTNIPDTVYVLTIKGNVTPKK</sequence>
<proteinExistence type="predicted"/>
<keyword evidence="2" id="KW-1185">Reference proteome</keyword>
<dbReference type="AlphaFoldDB" id="A0A098BXY4"/>
<accession>A0A098BXY4</accession>
<evidence type="ECO:0000313" key="2">
    <source>
        <dbReference type="Proteomes" id="UP000032417"/>
    </source>
</evidence>
<evidence type="ECO:0008006" key="3">
    <source>
        <dbReference type="Google" id="ProtNLM"/>
    </source>
</evidence>
<dbReference type="Gene3D" id="2.60.40.10">
    <property type="entry name" value="Immunoglobulins"/>
    <property type="match status" value="1"/>
</dbReference>
<dbReference type="PANTHER" id="PTHR37833">
    <property type="entry name" value="LIPOPROTEIN-RELATED"/>
    <property type="match status" value="1"/>
</dbReference>
<evidence type="ECO:0000313" key="1">
    <source>
        <dbReference type="EMBL" id="CEA15018.1"/>
    </source>
</evidence>
<name>A0A098BXY4_9BACT</name>
<dbReference type="HOGENOM" id="CLU_122784_1_0_10"/>
<protein>
    <recommendedName>
        <fullName evidence="3">DUF1573 domain-containing protein</fullName>
    </recommendedName>
</protein>